<evidence type="ECO:0000313" key="5">
    <source>
        <dbReference type="Proteomes" id="UP000600214"/>
    </source>
</evidence>
<keyword evidence="2" id="KW-0378">Hydrolase</keyword>
<evidence type="ECO:0000256" key="2">
    <source>
        <dbReference type="ARBA" id="ARBA00022801"/>
    </source>
</evidence>
<dbReference type="EMBL" id="BMIA01000001">
    <property type="protein sequence ID" value="GGH25301.1"/>
    <property type="molecule type" value="Genomic_DNA"/>
</dbReference>
<name>A0ABQ1YI25_9BACT</name>
<evidence type="ECO:0000259" key="3">
    <source>
        <dbReference type="Pfam" id="PF00561"/>
    </source>
</evidence>
<dbReference type="InterPro" id="IPR002410">
    <property type="entry name" value="Peptidase_S33"/>
</dbReference>
<dbReference type="InterPro" id="IPR000073">
    <property type="entry name" value="AB_hydrolase_1"/>
</dbReference>
<comment type="caution">
    <text evidence="4">The sequence shown here is derived from an EMBL/GenBank/DDBJ whole genome shotgun (WGS) entry which is preliminary data.</text>
</comment>
<gene>
    <name evidence="4" type="ORF">GCM10007423_09410</name>
</gene>
<dbReference type="PANTHER" id="PTHR43798:SF31">
    <property type="entry name" value="AB HYDROLASE SUPERFAMILY PROTEIN YCLE"/>
    <property type="match status" value="1"/>
</dbReference>
<reference evidence="5" key="1">
    <citation type="journal article" date="2019" name="Int. J. Syst. Evol. Microbiol.">
        <title>The Global Catalogue of Microorganisms (GCM) 10K type strain sequencing project: providing services to taxonomists for standard genome sequencing and annotation.</title>
        <authorList>
            <consortium name="The Broad Institute Genomics Platform"/>
            <consortium name="The Broad Institute Genome Sequencing Center for Infectious Disease"/>
            <person name="Wu L."/>
            <person name="Ma J."/>
        </authorList>
    </citation>
    <scope>NUCLEOTIDE SEQUENCE [LARGE SCALE GENOMIC DNA]</scope>
    <source>
        <strain evidence="5">CGMCC 1.15288</strain>
    </source>
</reference>
<dbReference type="InterPro" id="IPR029058">
    <property type="entry name" value="AB_hydrolase_fold"/>
</dbReference>
<dbReference type="Pfam" id="PF00561">
    <property type="entry name" value="Abhydrolase_1"/>
    <property type="match status" value="1"/>
</dbReference>
<dbReference type="RefSeq" id="WP_188929143.1">
    <property type="nucleotide sequence ID" value="NZ_BMIA01000001.1"/>
</dbReference>
<dbReference type="PRINTS" id="PR00111">
    <property type="entry name" value="ABHYDROLASE"/>
</dbReference>
<evidence type="ECO:0000256" key="1">
    <source>
        <dbReference type="ARBA" id="ARBA00010088"/>
    </source>
</evidence>
<feature type="domain" description="AB hydrolase-1" evidence="3">
    <location>
        <begin position="37"/>
        <end position="296"/>
    </location>
</feature>
<dbReference type="PANTHER" id="PTHR43798">
    <property type="entry name" value="MONOACYLGLYCEROL LIPASE"/>
    <property type="match status" value="1"/>
</dbReference>
<protein>
    <submittedName>
        <fullName evidence="4">Proline iminopeptidase</fullName>
    </submittedName>
</protein>
<evidence type="ECO:0000313" key="4">
    <source>
        <dbReference type="EMBL" id="GGH25301.1"/>
    </source>
</evidence>
<accession>A0ABQ1YI25</accession>
<dbReference type="Gene3D" id="3.40.50.1820">
    <property type="entry name" value="alpha/beta hydrolase"/>
    <property type="match status" value="1"/>
</dbReference>
<organism evidence="4 5">
    <name type="scientific">Dyadobacter endophyticus</name>
    <dbReference type="NCBI Taxonomy" id="1749036"/>
    <lineage>
        <taxon>Bacteria</taxon>
        <taxon>Pseudomonadati</taxon>
        <taxon>Bacteroidota</taxon>
        <taxon>Cytophagia</taxon>
        <taxon>Cytophagales</taxon>
        <taxon>Spirosomataceae</taxon>
        <taxon>Dyadobacter</taxon>
    </lineage>
</organism>
<proteinExistence type="inferred from homology"/>
<dbReference type="SUPFAM" id="SSF53474">
    <property type="entry name" value="alpha/beta-Hydrolases"/>
    <property type="match status" value="1"/>
</dbReference>
<dbReference type="Proteomes" id="UP000600214">
    <property type="component" value="Unassembled WGS sequence"/>
</dbReference>
<dbReference type="PRINTS" id="PR00793">
    <property type="entry name" value="PROAMNOPTASE"/>
</dbReference>
<sequence>MRLLIRLFIAVIASLLTFSAKGQYLYSKSFGIASDEPIIFLHGGPGSSSVYFEATTAQKLANEGFYVVIYDRRGEGRSADSTARMNYEEFFEDLNRIYQKYQLTRAHLIGFSFGGLVTTLFAQKYPEKVKSIILASALISQQASYNTILNAVGHIYQIHNETANLRALEKIRALDTNSLVYRTEVFAHASRNGFFSLQNPDPEALRLYSTYKTDTLITRYIKNDRAVEMLWKNEQRKNIDTTPVLQKLAQAQIPIYAIYGKQDGLYSKEQIVDLQRITGTKRLNYLDNCSHTVFIDQQVKFLEAIKKWLKSSDN</sequence>
<dbReference type="InterPro" id="IPR050266">
    <property type="entry name" value="AB_hydrolase_sf"/>
</dbReference>
<keyword evidence="5" id="KW-1185">Reference proteome</keyword>
<comment type="similarity">
    <text evidence="1">Belongs to the peptidase S33 family.</text>
</comment>